<dbReference type="GO" id="GO:0016746">
    <property type="term" value="F:acyltransferase activity"/>
    <property type="evidence" value="ECO:0007669"/>
    <property type="project" value="UniProtKB-KW"/>
</dbReference>
<evidence type="ECO:0000256" key="3">
    <source>
        <dbReference type="ARBA" id="ARBA00023315"/>
    </source>
</evidence>
<accession>A0A835HHN5</accession>
<keyword evidence="3" id="KW-0012">Acyltransferase</keyword>
<dbReference type="InterPro" id="IPR023213">
    <property type="entry name" value="CAT-like_dom_sf"/>
</dbReference>
<name>A0A835HHN5_9MAGN</name>
<gene>
    <name evidence="4" type="ORF">IFM89_028059</name>
</gene>
<sequence>MKVEVTSREIIKPSTLTPQHLQNISFSHLDNKATPYYVTIILFYSSQGDNKKLEQGEISDQLKKSLSETLAQFYRVGGRVKDGVSIECNDDGVDFFEARVEGQLMEYLDHVNVDELEQFLPYEVCITVDELSSKALLAAQVNVFDCGGIAIALGQRKINCWKTLAKSKEKMVPSSPRGKQNIVTRRFVFDVPNIAALRDYVRSKKFSNIDYPTRVELVSALIWWRAMAIAPSESKHTRAYAAMHAVDFCQRSLPPMSDDYFGNASSFTVTPFIKGETVSEYHDLVGYMRDSIRKVDGNFVMELQRGNELSMNCIKEAKEQFLERGLVMFNFNSWCRFPFYEADFGWGKPTWIATTKVPGMNLVILIDTKSGDGIEAWVNMLEEDMAQLENDQEFLSFVSSK</sequence>
<proteinExistence type="inferred from homology"/>
<dbReference type="Pfam" id="PF02458">
    <property type="entry name" value="Transferase"/>
    <property type="match status" value="2"/>
</dbReference>
<evidence type="ECO:0000313" key="4">
    <source>
        <dbReference type="EMBL" id="KAF9598527.1"/>
    </source>
</evidence>
<dbReference type="AlphaFoldDB" id="A0A835HHN5"/>
<dbReference type="PANTHER" id="PTHR31623:SF17">
    <property type="entry name" value="F21J9.9"/>
    <property type="match status" value="1"/>
</dbReference>
<reference evidence="4 5" key="1">
    <citation type="submission" date="2020-10" db="EMBL/GenBank/DDBJ databases">
        <title>The Coptis chinensis genome and diversification of protoberbering-type alkaloids.</title>
        <authorList>
            <person name="Wang B."/>
            <person name="Shu S."/>
            <person name="Song C."/>
            <person name="Liu Y."/>
        </authorList>
    </citation>
    <scope>NUCLEOTIDE SEQUENCE [LARGE SCALE GENOMIC DNA]</scope>
    <source>
        <strain evidence="4">HL-2020</strain>
        <tissue evidence="4">Leaf</tissue>
    </source>
</reference>
<evidence type="ECO:0000313" key="5">
    <source>
        <dbReference type="Proteomes" id="UP000631114"/>
    </source>
</evidence>
<dbReference type="PANTHER" id="PTHR31623">
    <property type="entry name" value="F21J9.9"/>
    <property type="match status" value="1"/>
</dbReference>
<dbReference type="Gene3D" id="3.30.559.10">
    <property type="entry name" value="Chloramphenicol acetyltransferase-like domain"/>
    <property type="match status" value="2"/>
</dbReference>
<organism evidence="4 5">
    <name type="scientific">Coptis chinensis</name>
    <dbReference type="NCBI Taxonomy" id="261450"/>
    <lineage>
        <taxon>Eukaryota</taxon>
        <taxon>Viridiplantae</taxon>
        <taxon>Streptophyta</taxon>
        <taxon>Embryophyta</taxon>
        <taxon>Tracheophyta</taxon>
        <taxon>Spermatophyta</taxon>
        <taxon>Magnoliopsida</taxon>
        <taxon>Ranunculales</taxon>
        <taxon>Ranunculaceae</taxon>
        <taxon>Coptidoideae</taxon>
        <taxon>Coptis</taxon>
    </lineage>
</organism>
<comment type="caution">
    <text evidence="4">The sequence shown here is derived from an EMBL/GenBank/DDBJ whole genome shotgun (WGS) entry which is preliminary data.</text>
</comment>
<evidence type="ECO:0000256" key="2">
    <source>
        <dbReference type="ARBA" id="ARBA00022679"/>
    </source>
</evidence>
<evidence type="ECO:0000256" key="1">
    <source>
        <dbReference type="ARBA" id="ARBA00009861"/>
    </source>
</evidence>
<keyword evidence="2" id="KW-0808">Transferase</keyword>
<comment type="similarity">
    <text evidence="1">Belongs to the plant acyltransferase family.</text>
</comment>
<protein>
    <submittedName>
        <fullName evidence="4">Uncharacterized protein</fullName>
    </submittedName>
</protein>
<dbReference type="OrthoDB" id="671439at2759"/>
<dbReference type="EMBL" id="JADFTS010000007">
    <property type="protein sequence ID" value="KAF9598527.1"/>
    <property type="molecule type" value="Genomic_DNA"/>
</dbReference>
<keyword evidence="5" id="KW-1185">Reference proteome</keyword>
<dbReference type="Proteomes" id="UP000631114">
    <property type="component" value="Unassembled WGS sequence"/>
</dbReference>